<comment type="caution">
    <text evidence="2">The sequence shown here is derived from an EMBL/GenBank/DDBJ whole genome shotgun (WGS) entry which is preliminary data.</text>
</comment>
<feature type="transmembrane region" description="Helical" evidence="1">
    <location>
        <begin position="81"/>
        <end position="98"/>
    </location>
</feature>
<keyword evidence="1" id="KW-0472">Membrane</keyword>
<protein>
    <submittedName>
        <fullName evidence="2">Uncharacterized protein</fullName>
    </submittedName>
</protein>
<proteinExistence type="predicted"/>
<dbReference type="AlphaFoldDB" id="A0A1G2F1V1"/>
<keyword evidence="1" id="KW-0812">Transmembrane</keyword>
<gene>
    <name evidence="2" type="ORF">A2V69_02065</name>
</gene>
<keyword evidence="1" id="KW-1133">Transmembrane helix</keyword>
<sequence length="149" mass="17346">MTEKAIKLETKISTTLFWICFFITFLTIFMSLAEFFSRGGFPPSRINIFYIGVLSIYALHKEALRFLDRSSSERGQKKGEMFVYIWVIMTAILYLINFTTKDYYSYSGDGKELLALTHISFIALEVGMVFVLARILKLLMIKYLEKNEN</sequence>
<evidence type="ECO:0000313" key="2">
    <source>
        <dbReference type="EMBL" id="OGZ32044.1"/>
    </source>
</evidence>
<accession>A0A1G2F1V1</accession>
<dbReference type="STRING" id="1801990.A2V69_02065"/>
<feature type="transmembrane region" description="Helical" evidence="1">
    <location>
        <begin position="118"/>
        <end position="136"/>
    </location>
</feature>
<dbReference type="Proteomes" id="UP000177810">
    <property type="component" value="Unassembled WGS sequence"/>
</dbReference>
<feature type="transmembrane region" description="Helical" evidence="1">
    <location>
        <begin position="12"/>
        <end position="32"/>
    </location>
</feature>
<organism evidence="2 3">
    <name type="scientific">Candidatus Portnoybacteria bacterium RBG_13_40_8</name>
    <dbReference type="NCBI Taxonomy" id="1801990"/>
    <lineage>
        <taxon>Bacteria</taxon>
        <taxon>Candidatus Portnoyibacteriota</taxon>
    </lineage>
</organism>
<dbReference type="EMBL" id="MHMT01000027">
    <property type="protein sequence ID" value="OGZ32044.1"/>
    <property type="molecule type" value="Genomic_DNA"/>
</dbReference>
<reference evidence="2 3" key="1">
    <citation type="journal article" date="2016" name="Nat. Commun.">
        <title>Thousands of microbial genomes shed light on interconnected biogeochemical processes in an aquifer system.</title>
        <authorList>
            <person name="Anantharaman K."/>
            <person name="Brown C.T."/>
            <person name="Hug L.A."/>
            <person name="Sharon I."/>
            <person name="Castelle C.J."/>
            <person name="Probst A.J."/>
            <person name="Thomas B.C."/>
            <person name="Singh A."/>
            <person name="Wilkins M.J."/>
            <person name="Karaoz U."/>
            <person name="Brodie E.L."/>
            <person name="Williams K.H."/>
            <person name="Hubbard S.S."/>
            <person name="Banfield J.F."/>
        </authorList>
    </citation>
    <scope>NUCLEOTIDE SEQUENCE [LARGE SCALE GENOMIC DNA]</scope>
</reference>
<feature type="transmembrane region" description="Helical" evidence="1">
    <location>
        <begin position="44"/>
        <end position="60"/>
    </location>
</feature>
<name>A0A1G2F1V1_9BACT</name>
<evidence type="ECO:0000256" key="1">
    <source>
        <dbReference type="SAM" id="Phobius"/>
    </source>
</evidence>
<evidence type="ECO:0000313" key="3">
    <source>
        <dbReference type="Proteomes" id="UP000177810"/>
    </source>
</evidence>